<sequence length="81" mass="9500">MAQGHYESLTQNIWLERNRRMFQQQQKNICKSPSWCLPSDNADKLVHAENTSEVILIRFFTEPKYHFSNSIQGHGVLIIPQ</sequence>
<dbReference type="Gramene" id="OMERI02G09850.1">
    <property type="protein sequence ID" value="OMERI02G09850.1"/>
    <property type="gene ID" value="OMERI02G09850"/>
</dbReference>
<dbReference type="AlphaFoldDB" id="A0A0E0CHW7"/>
<dbReference type="HOGENOM" id="CLU_2577870_0_0_1"/>
<protein>
    <submittedName>
        <fullName evidence="1">Uncharacterized protein</fullName>
    </submittedName>
</protein>
<dbReference type="EnsemblPlants" id="OMERI02G09850.1">
    <property type="protein sequence ID" value="OMERI02G09850.1"/>
    <property type="gene ID" value="OMERI02G09850"/>
</dbReference>
<name>A0A0E0CHW7_9ORYZ</name>
<evidence type="ECO:0000313" key="1">
    <source>
        <dbReference type="EnsemblPlants" id="OMERI02G09850.1"/>
    </source>
</evidence>
<reference evidence="1" key="2">
    <citation type="submission" date="2018-05" db="EMBL/GenBank/DDBJ databases">
        <title>OmerRS3 (Oryza meridionalis Reference Sequence Version 3).</title>
        <authorList>
            <person name="Zhang J."/>
            <person name="Kudrna D."/>
            <person name="Lee S."/>
            <person name="Talag J."/>
            <person name="Welchert J."/>
            <person name="Wing R.A."/>
        </authorList>
    </citation>
    <scope>NUCLEOTIDE SEQUENCE [LARGE SCALE GENOMIC DNA]</scope>
    <source>
        <strain evidence="1">cv. OR44</strain>
    </source>
</reference>
<accession>A0A0E0CHW7</accession>
<organism evidence="1">
    <name type="scientific">Oryza meridionalis</name>
    <dbReference type="NCBI Taxonomy" id="40149"/>
    <lineage>
        <taxon>Eukaryota</taxon>
        <taxon>Viridiplantae</taxon>
        <taxon>Streptophyta</taxon>
        <taxon>Embryophyta</taxon>
        <taxon>Tracheophyta</taxon>
        <taxon>Spermatophyta</taxon>
        <taxon>Magnoliopsida</taxon>
        <taxon>Liliopsida</taxon>
        <taxon>Poales</taxon>
        <taxon>Poaceae</taxon>
        <taxon>BOP clade</taxon>
        <taxon>Oryzoideae</taxon>
        <taxon>Oryzeae</taxon>
        <taxon>Oryzinae</taxon>
        <taxon>Oryza</taxon>
    </lineage>
</organism>
<proteinExistence type="predicted"/>
<evidence type="ECO:0000313" key="2">
    <source>
        <dbReference type="Proteomes" id="UP000008021"/>
    </source>
</evidence>
<keyword evidence="2" id="KW-1185">Reference proteome</keyword>
<dbReference type="Proteomes" id="UP000008021">
    <property type="component" value="Chromosome 2"/>
</dbReference>
<reference evidence="1" key="1">
    <citation type="submission" date="2015-04" db="UniProtKB">
        <authorList>
            <consortium name="EnsemblPlants"/>
        </authorList>
    </citation>
    <scope>IDENTIFICATION</scope>
</reference>